<dbReference type="eggNOG" id="KOG4229">
    <property type="taxonomic scope" value="Eukaryota"/>
</dbReference>
<feature type="compositionally biased region" description="Gly residues" evidence="1">
    <location>
        <begin position="354"/>
        <end position="368"/>
    </location>
</feature>
<feature type="region of interest" description="Disordered" evidence="1">
    <location>
        <begin position="354"/>
        <end position="376"/>
    </location>
</feature>
<feature type="compositionally biased region" description="Gly residues" evidence="1">
    <location>
        <begin position="174"/>
        <end position="207"/>
    </location>
</feature>
<dbReference type="RefSeq" id="XP_013755273.1">
    <property type="nucleotide sequence ID" value="XM_013899819.1"/>
</dbReference>
<dbReference type="PANTHER" id="PTHR14336:SF15">
    <property type="entry name" value="DUAL ADAPTER FOR PHOSPHOTYROSINE AND 3-PHOSPHOTYROSINE AND 3-PHOSPHOINOSITIDE"/>
    <property type="match status" value="1"/>
</dbReference>
<sequence length="1081" mass="115101">MSSLTNGVLPEGASPSVLETWVRSVLSKYPIPTADELMELWADRAPLVSLFLHSHELLRNMARFAEGVTLIGVAEAEAFTLDDLEENNLKAVLTTVYVLKTLVAYTAQLSGSDDDVGMAAAPSATALPGSATARVIKQHKTLSSSLRNSAFLATPVRESGDMTASDELDLSKSSGGGEGGAGGSGGGFGGSGGGIDESGGSAGTVGGRAGAAAAAAAAAAASSGSVYRKPMTLEERRRARDAQEEELVEEGFMTKRGGSRRKWQKRFFVLTTKKLTYAANRNKPLKGTIDANDMIAVHDEHDPAEIKKRKNCFCLVTSHRRYYMSCSSEAYKEVWMNSLRSVINFTPTSASGVLDGGDGGEASGGGRGAARSLTESGRASGATINILPETQLRAGFLTKKGGGSSNWAKRWFVLTNWKLTYAAKPDKPVKGTIQVANIKSVGMANPDTCSKSHALEIVTPTRTFEAFAGSEMERNEWIEDIQSTVLARSQHALLSSSRMLLRVVVNYACQPMAALLSVALDTPMTSIKHAIFACLGLDSSLLIHYTLLDDHLVPIEHSAYNLAATSLFDGKTLYLRPKPDVSIKFAPAHTGPVPGAPTPGAGSLSVLGGEMSPSGVHSKRTSRSSSMSLERAAVLSALSVGLHNQGTGMGLPYTAPEVRLSPLAVAETCRAGRLSTCSYSAIASVDEYWSALRGAAGNESGADGDEAASSETQPVVVGGAFDDLTWTAELRVEAKVRSVPGVGSLAPAHTIVTQGYLTKRAGTGPISSRGKGWQRRWFVLTHKCLLYSKAPDGAVKGVIDLDRIASVVSYVAAPAEVAEHCFAIVCPARTYYVACTTEEDMTQWVAALNAMLSGDDAAAAAANPEVLLEGPLRKRGEGEGSSLNSRWCTLTESQLSYATRKGNPARGKISVSHIMAVDLADGDDDLGFNIVTPERTYYFFASNALDHGKWVSTLRASVTVPEFPADPFSCWLIWRRAYEASDLATFCAYKETEGTSYIGGYPFTVARERGVPSLADLITPPVSQYVSSDVLATLTFNDKRTKIGDEYLSGKVHLRRREGATGWLVASEDWSHVLSFLRQMA</sequence>
<dbReference type="GeneID" id="25566814"/>
<feature type="domain" description="PH" evidence="2">
    <location>
        <begin position="865"/>
        <end position="959"/>
    </location>
</feature>
<dbReference type="SUPFAM" id="SSF47576">
    <property type="entry name" value="Calponin-homology domain, CH-domain"/>
    <property type="match status" value="1"/>
</dbReference>
<dbReference type="FunFam" id="2.30.29.30:FF:000286">
    <property type="entry name" value="PH-protein kinase domain containing protein"/>
    <property type="match status" value="3"/>
</dbReference>
<dbReference type="InterPro" id="IPR036872">
    <property type="entry name" value="CH_dom_sf"/>
</dbReference>
<dbReference type="CDD" id="cd00821">
    <property type="entry name" value="PH"/>
    <property type="match status" value="2"/>
</dbReference>
<evidence type="ECO:0000259" key="2">
    <source>
        <dbReference type="PROSITE" id="PS50003"/>
    </source>
</evidence>
<dbReference type="Pfam" id="PF00169">
    <property type="entry name" value="PH"/>
    <property type="match status" value="4"/>
</dbReference>
<dbReference type="Proteomes" id="UP000054408">
    <property type="component" value="Unassembled WGS sequence"/>
</dbReference>
<evidence type="ECO:0000313" key="3">
    <source>
        <dbReference type="EMBL" id="KNC52473.1"/>
    </source>
</evidence>
<dbReference type="PANTHER" id="PTHR14336">
    <property type="entry name" value="TANDEM PH DOMAIN CONTAINING PROTEIN"/>
    <property type="match status" value="1"/>
</dbReference>
<feature type="domain" description="PH" evidence="2">
    <location>
        <begin position="246"/>
        <end position="344"/>
    </location>
</feature>
<dbReference type="EMBL" id="GL349473">
    <property type="protein sequence ID" value="KNC52473.1"/>
    <property type="molecule type" value="Genomic_DNA"/>
</dbReference>
<dbReference type="SUPFAM" id="SSF50729">
    <property type="entry name" value="PH domain-like"/>
    <property type="match status" value="4"/>
</dbReference>
<dbReference type="PROSITE" id="PS50003">
    <property type="entry name" value="PH_DOMAIN"/>
    <property type="match status" value="4"/>
</dbReference>
<gene>
    <name evidence="3" type="ORF">AMSG_08030</name>
</gene>
<evidence type="ECO:0000256" key="1">
    <source>
        <dbReference type="SAM" id="MobiDB-lite"/>
    </source>
</evidence>
<reference evidence="3 4" key="1">
    <citation type="submission" date="2010-05" db="EMBL/GenBank/DDBJ databases">
        <title>The Genome Sequence of Thecamonas trahens ATCC 50062.</title>
        <authorList>
            <consortium name="The Broad Institute Genome Sequencing Platform"/>
            <person name="Russ C."/>
            <person name="Cuomo C."/>
            <person name="Shea T."/>
            <person name="Young S.K."/>
            <person name="Zeng Q."/>
            <person name="Koehrsen M."/>
            <person name="Haas B."/>
            <person name="Borodovsky M."/>
            <person name="Guigo R."/>
            <person name="Alvarado L."/>
            <person name="Berlin A."/>
            <person name="Bochicchio J."/>
            <person name="Borenstein D."/>
            <person name="Chapman S."/>
            <person name="Chen Z."/>
            <person name="Freedman E."/>
            <person name="Gellesch M."/>
            <person name="Goldberg J."/>
            <person name="Griggs A."/>
            <person name="Gujja S."/>
            <person name="Heilman E."/>
            <person name="Heiman D."/>
            <person name="Hepburn T."/>
            <person name="Howarth C."/>
            <person name="Jen D."/>
            <person name="Larson L."/>
            <person name="Mehta T."/>
            <person name="Park D."/>
            <person name="Pearson M."/>
            <person name="Roberts A."/>
            <person name="Saif S."/>
            <person name="Shenoy N."/>
            <person name="Sisk P."/>
            <person name="Stolte C."/>
            <person name="Sykes S."/>
            <person name="Thomson T."/>
            <person name="Walk T."/>
            <person name="White J."/>
            <person name="Yandava C."/>
            <person name="Burger G."/>
            <person name="Gray M.W."/>
            <person name="Holland P.W.H."/>
            <person name="King N."/>
            <person name="Lang F.B.F."/>
            <person name="Roger A.J."/>
            <person name="Ruiz-Trillo I."/>
            <person name="Lander E."/>
            <person name="Nusbaum C."/>
        </authorList>
    </citation>
    <scope>NUCLEOTIDE SEQUENCE [LARGE SCALE GENOMIC DNA]</scope>
    <source>
        <strain evidence="3 4">ATCC 50062</strain>
    </source>
</reference>
<accession>A0A0L0DM56</accession>
<evidence type="ECO:0000313" key="4">
    <source>
        <dbReference type="Proteomes" id="UP000054408"/>
    </source>
</evidence>
<proteinExistence type="predicted"/>
<name>A0A0L0DM56_THETB</name>
<keyword evidence="4" id="KW-1185">Reference proteome</keyword>
<dbReference type="OrthoDB" id="43122at2759"/>
<feature type="region of interest" description="Disordered" evidence="1">
    <location>
        <begin position="157"/>
        <end position="207"/>
    </location>
</feature>
<dbReference type="STRING" id="461836.A0A0L0DM56"/>
<dbReference type="Gene3D" id="2.30.29.30">
    <property type="entry name" value="Pleckstrin-homology domain (PH domain)/Phosphotyrosine-binding domain (PTB)"/>
    <property type="match status" value="4"/>
</dbReference>
<feature type="domain" description="PH" evidence="2">
    <location>
        <begin position="750"/>
        <end position="853"/>
    </location>
</feature>
<organism evidence="3 4">
    <name type="scientific">Thecamonas trahens ATCC 50062</name>
    <dbReference type="NCBI Taxonomy" id="461836"/>
    <lineage>
        <taxon>Eukaryota</taxon>
        <taxon>Apusozoa</taxon>
        <taxon>Apusomonadida</taxon>
        <taxon>Apusomonadidae</taxon>
        <taxon>Thecamonas</taxon>
    </lineage>
</organism>
<dbReference type="AlphaFoldDB" id="A0A0L0DM56"/>
<dbReference type="InterPro" id="IPR051707">
    <property type="entry name" value="PI-Interact_SigTrans_Reg"/>
</dbReference>
<dbReference type="SMART" id="SM00233">
    <property type="entry name" value="PH"/>
    <property type="match status" value="4"/>
</dbReference>
<dbReference type="InterPro" id="IPR011993">
    <property type="entry name" value="PH-like_dom_sf"/>
</dbReference>
<feature type="domain" description="PH" evidence="2">
    <location>
        <begin position="390"/>
        <end position="486"/>
    </location>
</feature>
<dbReference type="InterPro" id="IPR001849">
    <property type="entry name" value="PH_domain"/>
</dbReference>
<protein>
    <recommendedName>
        <fullName evidence="2">PH domain-containing protein</fullName>
    </recommendedName>
</protein>